<dbReference type="PANTHER" id="PTHR15323:SF6">
    <property type="entry name" value="CELL DIVISION CYCLE PROTEIN 123 HOMOLOG"/>
    <property type="match status" value="1"/>
</dbReference>
<dbReference type="AlphaFoldDB" id="A0A9P5YP63"/>
<comment type="similarity">
    <text evidence="1">Belongs to the CDC123 family.</text>
</comment>
<proteinExistence type="inferred from homology"/>
<accession>A0A9P5YP63</accession>
<feature type="region of interest" description="Disordered" evidence="2">
    <location>
        <begin position="56"/>
        <end position="88"/>
    </location>
</feature>
<dbReference type="GO" id="GO:0005737">
    <property type="term" value="C:cytoplasm"/>
    <property type="evidence" value="ECO:0007669"/>
    <property type="project" value="TreeGrafter"/>
</dbReference>
<organism evidence="3 4">
    <name type="scientific">Pholiota conissans</name>
    <dbReference type="NCBI Taxonomy" id="109636"/>
    <lineage>
        <taxon>Eukaryota</taxon>
        <taxon>Fungi</taxon>
        <taxon>Dikarya</taxon>
        <taxon>Basidiomycota</taxon>
        <taxon>Agaricomycotina</taxon>
        <taxon>Agaricomycetes</taxon>
        <taxon>Agaricomycetidae</taxon>
        <taxon>Agaricales</taxon>
        <taxon>Agaricineae</taxon>
        <taxon>Strophariaceae</taxon>
        <taxon>Pholiota</taxon>
    </lineage>
</organism>
<dbReference type="Pfam" id="PF07065">
    <property type="entry name" value="D123"/>
    <property type="match status" value="1"/>
</dbReference>
<evidence type="ECO:0000313" key="3">
    <source>
        <dbReference type="EMBL" id="KAF9472513.1"/>
    </source>
</evidence>
<dbReference type="Proteomes" id="UP000807469">
    <property type="component" value="Unassembled WGS sequence"/>
</dbReference>
<evidence type="ECO:0000256" key="1">
    <source>
        <dbReference type="ARBA" id="ARBA00011047"/>
    </source>
</evidence>
<protein>
    <submittedName>
        <fullName evidence="3">Cytoplasmic protein</fullName>
    </submittedName>
</protein>
<reference evidence="3" key="1">
    <citation type="submission" date="2020-11" db="EMBL/GenBank/DDBJ databases">
        <authorList>
            <consortium name="DOE Joint Genome Institute"/>
            <person name="Ahrendt S."/>
            <person name="Riley R."/>
            <person name="Andreopoulos W."/>
            <person name="Labutti K."/>
            <person name="Pangilinan J."/>
            <person name="Ruiz-Duenas F.J."/>
            <person name="Barrasa J.M."/>
            <person name="Sanchez-Garcia M."/>
            <person name="Camarero S."/>
            <person name="Miyauchi S."/>
            <person name="Serrano A."/>
            <person name="Linde D."/>
            <person name="Babiker R."/>
            <person name="Drula E."/>
            <person name="Ayuso-Fernandez I."/>
            <person name="Pacheco R."/>
            <person name="Padilla G."/>
            <person name="Ferreira P."/>
            <person name="Barriuso J."/>
            <person name="Kellner H."/>
            <person name="Castanera R."/>
            <person name="Alfaro M."/>
            <person name="Ramirez L."/>
            <person name="Pisabarro A.G."/>
            <person name="Kuo A."/>
            <person name="Tritt A."/>
            <person name="Lipzen A."/>
            <person name="He G."/>
            <person name="Yan M."/>
            <person name="Ng V."/>
            <person name="Cullen D."/>
            <person name="Martin F."/>
            <person name="Rosso M.-N."/>
            <person name="Henrissat B."/>
            <person name="Hibbett D."/>
            <person name="Martinez A.T."/>
            <person name="Grigoriev I.V."/>
        </authorList>
    </citation>
    <scope>NUCLEOTIDE SEQUENCE</scope>
    <source>
        <strain evidence="3">CIRM-BRFM 674</strain>
    </source>
</reference>
<keyword evidence="4" id="KW-1185">Reference proteome</keyword>
<dbReference type="OrthoDB" id="360540at2759"/>
<dbReference type="PANTHER" id="PTHR15323">
    <property type="entry name" value="D123 PROTEIN"/>
    <property type="match status" value="1"/>
</dbReference>
<gene>
    <name evidence="3" type="ORF">BDN70DRAFT_868318</name>
</gene>
<evidence type="ECO:0000313" key="4">
    <source>
        <dbReference type="Proteomes" id="UP000807469"/>
    </source>
</evidence>
<sequence>MPSSSSPFPTLTAEYILNFQFSSWYPLFSSHSIKSTIVRPLPESFQAYLNEDGIFVPEGSEDAPAESTLSDDEAEEDADDDDDDDEEKRHYSFPALDARIRACVKEYGGVFSKLNFSSPRDAAWLLPASSPLKCFTPADVYLLLKSSDFITHDLSLERVEGTEEVGRKSKPAYELELVLRKWYSVDRGREVRCFVRDGVLLGISQRDTNFYEFWNVPETQQRVTTAVQDFWKEHIVPNWSGQPDCVFYSCSNRKLKHILSFLPDVFDFLLTRDLTRGHIIDFNPYHPKTDPLLFTYDELHALHQSRPNIPELRVIDSASHPAATKNAPAHQHNMIPFEALKMSSGQDIEEFADMWKESVRESMKDDADDDDA</sequence>
<evidence type="ECO:0000256" key="2">
    <source>
        <dbReference type="SAM" id="MobiDB-lite"/>
    </source>
</evidence>
<comment type="caution">
    <text evidence="3">The sequence shown here is derived from an EMBL/GenBank/DDBJ whole genome shotgun (WGS) entry which is preliminary data.</text>
</comment>
<name>A0A9P5YP63_9AGAR</name>
<feature type="compositionally biased region" description="Acidic residues" evidence="2">
    <location>
        <begin position="59"/>
        <end position="86"/>
    </location>
</feature>
<dbReference type="InterPro" id="IPR009772">
    <property type="entry name" value="CDC123"/>
</dbReference>
<dbReference type="EMBL" id="MU155527">
    <property type="protein sequence ID" value="KAF9472513.1"/>
    <property type="molecule type" value="Genomic_DNA"/>
</dbReference>